<sequence length="402" mass="42181">MQTFGAFIVSIIAASGMVAAVPTEANTASVKAVYNTQHVPHGPAALLKAYKKYNVHATDKLTAAAAKQPLAKRQTGSAPTSPDPQGYDREYLTQVSIGTPAQTIPLDFDTGSSDLWVFAPETSKSQSSGHKLYDPSKSTSAKKLGTSTWSIRYGDGSSSSGDVYTDSVTIGGFTVKSQAVETAKTVSAQFAQDADSSGLLGLAFDAINTVKPTKQKTWFSNAKSTLKSSLFTANLKHQQDGTYNFGYIDSSEYTGPLTYVPVDSSEGFWGFTASGYSVGSGRLSRTSISGIADTGTSLLLLPDNVVDSYYNSVQSAQFDDQQGGYTFDCSASLPSFNFGVGSSTITVSGDLLNYAPIDDSGETCFGGIQSNGGDISIFGDVALKAAVVVFDGGNSRLGWAQK</sequence>
<organism evidence="9 10">
    <name type="scientific">Cladobotryum mycophilum</name>
    <dbReference type="NCBI Taxonomy" id="491253"/>
    <lineage>
        <taxon>Eukaryota</taxon>
        <taxon>Fungi</taxon>
        <taxon>Dikarya</taxon>
        <taxon>Ascomycota</taxon>
        <taxon>Pezizomycotina</taxon>
        <taxon>Sordariomycetes</taxon>
        <taxon>Hypocreomycetidae</taxon>
        <taxon>Hypocreales</taxon>
        <taxon>Hypocreaceae</taxon>
        <taxon>Cladobotryum</taxon>
    </lineage>
</organism>
<gene>
    <name evidence="9" type="ORF">PT974_02090</name>
</gene>
<evidence type="ECO:0000256" key="3">
    <source>
        <dbReference type="ARBA" id="ARBA00022750"/>
    </source>
</evidence>
<feature type="domain" description="Peptidase A1" evidence="8">
    <location>
        <begin position="91"/>
        <end position="400"/>
    </location>
</feature>
<keyword evidence="2 5" id="KW-0645">Protease</keyword>
<dbReference type="Gene3D" id="2.40.70.10">
    <property type="entry name" value="Acid Proteases"/>
    <property type="match status" value="2"/>
</dbReference>
<dbReference type="PANTHER" id="PTHR47966">
    <property type="entry name" value="BETA-SITE APP-CLEAVING ENZYME, ISOFORM A-RELATED"/>
    <property type="match status" value="1"/>
</dbReference>
<keyword evidence="3 5" id="KW-0064">Aspartyl protease</keyword>
<proteinExistence type="inferred from homology"/>
<dbReference type="PANTHER" id="PTHR47966:SF2">
    <property type="entry name" value="ASPERGILLOPEPSIN-1-RELATED"/>
    <property type="match status" value="1"/>
</dbReference>
<dbReference type="InterPro" id="IPR001969">
    <property type="entry name" value="Aspartic_peptidase_AS"/>
</dbReference>
<dbReference type="InterPro" id="IPR033121">
    <property type="entry name" value="PEPTIDASE_A1"/>
</dbReference>
<evidence type="ECO:0000256" key="4">
    <source>
        <dbReference type="ARBA" id="ARBA00022801"/>
    </source>
</evidence>
<name>A0ABR0SXA5_9HYPO</name>
<evidence type="ECO:0000256" key="7">
    <source>
        <dbReference type="SAM" id="SignalP"/>
    </source>
</evidence>
<keyword evidence="4 5" id="KW-0378">Hydrolase</keyword>
<keyword evidence="10" id="KW-1185">Reference proteome</keyword>
<reference evidence="9 10" key="1">
    <citation type="submission" date="2024-01" db="EMBL/GenBank/DDBJ databases">
        <title>Complete genome of Cladobotryum mycophilum ATHUM6906.</title>
        <authorList>
            <person name="Christinaki A.C."/>
            <person name="Myridakis A.I."/>
            <person name="Kouvelis V.N."/>
        </authorList>
    </citation>
    <scope>NUCLEOTIDE SEQUENCE [LARGE SCALE GENOMIC DNA]</scope>
    <source>
        <strain evidence="9 10">ATHUM6906</strain>
    </source>
</reference>
<dbReference type="InterPro" id="IPR021109">
    <property type="entry name" value="Peptidase_aspartic_dom_sf"/>
</dbReference>
<evidence type="ECO:0000256" key="5">
    <source>
        <dbReference type="RuleBase" id="RU000454"/>
    </source>
</evidence>
<dbReference type="InterPro" id="IPR034163">
    <property type="entry name" value="Aspergillopepsin-like_cat_dom"/>
</dbReference>
<comment type="caution">
    <text evidence="9">The sequence shown here is derived from an EMBL/GenBank/DDBJ whole genome shotgun (WGS) entry which is preliminary data.</text>
</comment>
<feature type="signal peptide" evidence="7">
    <location>
        <begin position="1"/>
        <end position="20"/>
    </location>
</feature>
<dbReference type="CDD" id="cd06097">
    <property type="entry name" value="Aspergillopepsin_like"/>
    <property type="match status" value="1"/>
</dbReference>
<feature type="region of interest" description="Disordered" evidence="6">
    <location>
        <begin position="67"/>
        <end position="88"/>
    </location>
</feature>
<keyword evidence="7" id="KW-0732">Signal</keyword>
<evidence type="ECO:0000256" key="2">
    <source>
        <dbReference type="ARBA" id="ARBA00022670"/>
    </source>
</evidence>
<evidence type="ECO:0000313" key="9">
    <source>
        <dbReference type="EMBL" id="KAK5996749.1"/>
    </source>
</evidence>
<evidence type="ECO:0000259" key="8">
    <source>
        <dbReference type="PROSITE" id="PS51767"/>
    </source>
</evidence>
<feature type="chain" id="PRO_5045437438" evidence="7">
    <location>
        <begin position="21"/>
        <end position="402"/>
    </location>
</feature>
<comment type="similarity">
    <text evidence="1 5">Belongs to the peptidase A1 family.</text>
</comment>
<evidence type="ECO:0000256" key="1">
    <source>
        <dbReference type="ARBA" id="ARBA00007447"/>
    </source>
</evidence>
<evidence type="ECO:0000256" key="6">
    <source>
        <dbReference type="SAM" id="MobiDB-lite"/>
    </source>
</evidence>
<dbReference type="InterPro" id="IPR001461">
    <property type="entry name" value="Aspartic_peptidase_A1"/>
</dbReference>
<dbReference type="EMBL" id="JAVFKD010000002">
    <property type="protein sequence ID" value="KAK5996749.1"/>
    <property type="molecule type" value="Genomic_DNA"/>
</dbReference>
<accession>A0ABR0SXA5</accession>
<dbReference type="Pfam" id="PF00026">
    <property type="entry name" value="Asp"/>
    <property type="match status" value="1"/>
</dbReference>
<dbReference type="PROSITE" id="PS51767">
    <property type="entry name" value="PEPTIDASE_A1"/>
    <property type="match status" value="1"/>
</dbReference>
<protein>
    <submittedName>
        <fullName evidence="9">Endothiapepsin</fullName>
    </submittedName>
</protein>
<dbReference type="Proteomes" id="UP001338125">
    <property type="component" value="Unassembled WGS sequence"/>
</dbReference>
<dbReference type="SUPFAM" id="SSF50630">
    <property type="entry name" value="Acid proteases"/>
    <property type="match status" value="1"/>
</dbReference>
<dbReference type="PROSITE" id="PS00141">
    <property type="entry name" value="ASP_PROTEASE"/>
    <property type="match status" value="2"/>
</dbReference>
<evidence type="ECO:0000313" key="10">
    <source>
        <dbReference type="Proteomes" id="UP001338125"/>
    </source>
</evidence>
<dbReference type="PRINTS" id="PR00792">
    <property type="entry name" value="PEPSIN"/>
</dbReference>